<protein>
    <submittedName>
        <fullName evidence="1">Uncharacterized protein</fullName>
    </submittedName>
</protein>
<accession>A0A420FFP3</accession>
<dbReference type="RefSeq" id="WP_120336048.1">
    <property type="nucleotide sequence ID" value="NZ_JBPFRJ010000004.1"/>
</dbReference>
<reference evidence="1 2" key="1">
    <citation type="submission" date="2016-07" db="EMBL/GenBank/DDBJ databases">
        <title>Genome analysis of Sphingobacterium siyangense T12B17.</title>
        <authorList>
            <person name="Xu D."/>
            <person name="Su Y."/>
            <person name="Zheng S."/>
        </authorList>
    </citation>
    <scope>NUCLEOTIDE SEQUENCE [LARGE SCALE GENOMIC DNA]</scope>
    <source>
        <strain evidence="1 2">T12B17</strain>
    </source>
</reference>
<evidence type="ECO:0000313" key="1">
    <source>
        <dbReference type="EMBL" id="RKF31813.1"/>
    </source>
</evidence>
<evidence type="ECO:0000313" key="2">
    <source>
        <dbReference type="Proteomes" id="UP000286402"/>
    </source>
</evidence>
<comment type="caution">
    <text evidence="1">The sequence shown here is derived from an EMBL/GenBank/DDBJ whole genome shotgun (WGS) entry which is preliminary data.</text>
</comment>
<keyword evidence="2" id="KW-1185">Reference proteome</keyword>
<dbReference type="Proteomes" id="UP000286402">
    <property type="component" value="Unassembled WGS sequence"/>
</dbReference>
<organism evidence="1 2">
    <name type="scientific">Sphingobacterium siyangense</name>
    <dbReference type="NCBI Taxonomy" id="459529"/>
    <lineage>
        <taxon>Bacteria</taxon>
        <taxon>Pseudomonadati</taxon>
        <taxon>Bacteroidota</taxon>
        <taxon>Sphingobacteriia</taxon>
        <taxon>Sphingobacteriales</taxon>
        <taxon>Sphingobacteriaceae</taxon>
        <taxon>Sphingobacterium</taxon>
    </lineage>
</organism>
<dbReference type="AlphaFoldDB" id="A0A420FFP3"/>
<gene>
    <name evidence="1" type="ORF">BCY89_16775</name>
</gene>
<sequence length="330" mass="36750">MKRIYSILSFLFVGLLLTRCTKTEELALLPADKILEYKVTNLPNDEVIYGAIDNEANTITVYVPYYYGLLVIDPSITLSNGASIAEEILPVKTDEKNQTYTVKSATGTTRTYSLKIELQSTPTFEARFALNTTAALTLGPSTNLPTIYGNFMHTNPSSVNVVLINRDTKQRYPMAERNRLTTNPTLNTYVLQYVGGELPYLISADITTGIYDVEVTNLGHTIILSDPITITYRQPDVYISLLGLNLAKNKDWTIIANSNKVLLDPTAVIMTLDGKDYPLSIKSHTRTEMTVSLPANIPTGTFEKVQVKFQFKDWADVIKTQLNPSTITES</sequence>
<dbReference type="EMBL" id="MCAQ01000028">
    <property type="protein sequence ID" value="RKF31813.1"/>
    <property type="molecule type" value="Genomic_DNA"/>
</dbReference>
<dbReference type="Gene3D" id="2.60.40.2340">
    <property type="match status" value="1"/>
</dbReference>
<proteinExistence type="predicted"/>
<name>A0A420FFP3_9SPHI</name>